<reference evidence="3 4" key="1">
    <citation type="journal article" date="2019" name="Emerg. Microbes Infect.">
        <title>Comprehensive subspecies identification of 175 nontuberculous mycobacteria species based on 7547 genomic profiles.</title>
        <authorList>
            <person name="Matsumoto Y."/>
            <person name="Kinjo T."/>
            <person name="Motooka D."/>
            <person name="Nabeya D."/>
            <person name="Jung N."/>
            <person name="Uechi K."/>
            <person name="Horii T."/>
            <person name="Iida T."/>
            <person name="Fujita J."/>
            <person name="Nakamura S."/>
        </authorList>
    </citation>
    <scope>NUCLEOTIDE SEQUENCE [LARGE SCALE GENOMIC DNA]</scope>
    <source>
        <strain evidence="3 4">JCM 30996</strain>
    </source>
</reference>
<feature type="domain" description="Pyridoxamine 5'-phosphate oxidase N-terminal" evidence="2">
    <location>
        <begin position="143"/>
        <end position="224"/>
    </location>
</feature>
<dbReference type="SUPFAM" id="SSF50475">
    <property type="entry name" value="FMN-binding split barrel"/>
    <property type="match status" value="1"/>
</dbReference>
<protein>
    <recommendedName>
        <fullName evidence="2">Pyridoxamine 5'-phosphate oxidase N-terminal domain-containing protein</fullName>
    </recommendedName>
</protein>
<dbReference type="PANTHER" id="PTHR35176:SF6">
    <property type="entry name" value="HEME OXYGENASE HI_0854-RELATED"/>
    <property type="match status" value="1"/>
</dbReference>
<evidence type="ECO:0000313" key="4">
    <source>
        <dbReference type="Proteomes" id="UP000465304"/>
    </source>
</evidence>
<gene>
    <name evidence="3" type="ORF">MHIP_18600</name>
</gene>
<dbReference type="InterPro" id="IPR012349">
    <property type="entry name" value="Split_barrel_FMN-bd"/>
</dbReference>
<accession>A0A7I9ZL17</accession>
<keyword evidence="1" id="KW-0560">Oxidoreductase</keyword>
<comment type="caution">
    <text evidence="3">The sequence shown here is derived from an EMBL/GenBank/DDBJ whole genome shotgun (WGS) entry which is preliminary data.</text>
</comment>
<evidence type="ECO:0000313" key="3">
    <source>
        <dbReference type="EMBL" id="GFH01377.1"/>
    </source>
</evidence>
<name>A0A7I9ZL17_9MYCO</name>
<evidence type="ECO:0000256" key="1">
    <source>
        <dbReference type="ARBA" id="ARBA00023002"/>
    </source>
</evidence>
<dbReference type="Pfam" id="PF01243">
    <property type="entry name" value="PNPOx_N"/>
    <property type="match status" value="1"/>
</dbReference>
<evidence type="ECO:0000259" key="2">
    <source>
        <dbReference type="Pfam" id="PF01243"/>
    </source>
</evidence>
<keyword evidence="4" id="KW-1185">Reference proteome</keyword>
<proteinExistence type="predicted"/>
<dbReference type="InterPro" id="IPR011576">
    <property type="entry name" value="Pyridox_Oxase_N"/>
</dbReference>
<dbReference type="GO" id="GO:0070967">
    <property type="term" value="F:coenzyme F420 binding"/>
    <property type="evidence" value="ECO:0007669"/>
    <property type="project" value="TreeGrafter"/>
</dbReference>
<organism evidence="3 4">
    <name type="scientific">Mycolicibacterium hippocampi</name>
    <dbReference type="NCBI Taxonomy" id="659824"/>
    <lineage>
        <taxon>Bacteria</taxon>
        <taxon>Bacillati</taxon>
        <taxon>Actinomycetota</taxon>
        <taxon>Actinomycetes</taxon>
        <taxon>Mycobacteriales</taxon>
        <taxon>Mycobacteriaceae</taxon>
        <taxon>Mycolicibacterium</taxon>
    </lineage>
</organism>
<dbReference type="PANTHER" id="PTHR35176">
    <property type="entry name" value="HEME OXYGENASE HI_0854-RELATED"/>
    <property type="match status" value="1"/>
</dbReference>
<dbReference type="GO" id="GO:0016627">
    <property type="term" value="F:oxidoreductase activity, acting on the CH-CH group of donors"/>
    <property type="evidence" value="ECO:0007669"/>
    <property type="project" value="TreeGrafter"/>
</dbReference>
<dbReference type="InterPro" id="IPR052019">
    <property type="entry name" value="F420H2_bilvrd_red/Heme_oxyg"/>
</dbReference>
<dbReference type="EMBL" id="BLLB01000002">
    <property type="protein sequence ID" value="GFH01377.1"/>
    <property type="molecule type" value="Genomic_DNA"/>
</dbReference>
<dbReference type="Gene3D" id="2.30.110.10">
    <property type="entry name" value="Electron Transport, Fmn-binding Protein, Chain A"/>
    <property type="match status" value="1"/>
</dbReference>
<dbReference type="GO" id="GO:0005829">
    <property type="term" value="C:cytosol"/>
    <property type="evidence" value="ECO:0007669"/>
    <property type="project" value="TreeGrafter"/>
</dbReference>
<sequence>MITREVEASAVADLAFAPPRAALAAVLGDEIHLLPIRLTVGEPGDPASSPRLVQVPDDTPDLDGHDVVTVADDGPQWFRLRSLTVRGTATAVGDQSYRVTARRVVGWDYGALRRTPAPSPNPNPRPTSLTAVDHQDVNPCSSPHLDAELSTARVMILATRSPSGMPFAVPLWCVPHEGRIYATTAASSWTIRNVSACPQVAVLLGGDDAPDPGRLLVRGHARAHQGFPPLPVLARIAWRYYLQPQFAVVELSHLALWPRRMKYYAQSKPAHLVITPQSATECRVP</sequence>
<dbReference type="Proteomes" id="UP000465304">
    <property type="component" value="Unassembled WGS sequence"/>
</dbReference>
<dbReference type="AlphaFoldDB" id="A0A7I9ZL17"/>